<dbReference type="EMBL" id="BOMB01000024">
    <property type="protein sequence ID" value="GID13570.1"/>
    <property type="molecule type" value="Genomic_DNA"/>
</dbReference>
<dbReference type="Pfam" id="PF13814">
    <property type="entry name" value="Replic_Relax"/>
    <property type="match status" value="1"/>
</dbReference>
<reference evidence="1" key="1">
    <citation type="submission" date="2021-01" db="EMBL/GenBank/DDBJ databases">
        <title>Whole genome shotgun sequence of Actinocatenispora rupis NBRC 107355.</title>
        <authorList>
            <person name="Komaki H."/>
            <person name="Tamura T."/>
        </authorList>
    </citation>
    <scope>NUCLEOTIDE SEQUENCE</scope>
    <source>
        <strain evidence="1">NBRC 107355</strain>
    </source>
</reference>
<evidence type="ECO:0008006" key="3">
    <source>
        <dbReference type="Google" id="ProtNLM"/>
    </source>
</evidence>
<comment type="caution">
    <text evidence="1">The sequence shown here is derived from an EMBL/GenBank/DDBJ whole genome shotgun (WGS) entry which is preliminary data.</text>
</comment>
<dbReference type="AlphaFoldDB" id="A0A8J3J7R9"/>
<dbReference type="Proteomes" id="UP000612808">
    <property type="component" value="Unassembled WGS sequence"/>
</dbReference>
<sequence>MGEVIHRVTDRDRELLALLDEHGTLTTRQITALLFNSVHTAAHRLDRLRQLDLIAAFRPQLPTGARGCNHWTLGVLGARLAAYAEEREPPQPAAVYRRQESLAASPRLRHLVGVNQFFADLTAHGRQHPAIGRLTRWWSEPHAHRAFASQIHPDGHGVWTGPDGPVGFFLEHDTGTERPLTRLTTKLHAYARLTQAGGPGWPVLFWLPSPTRERHLHRILTPPLGVIVATATHGQHPADPVWRLHGDPDTRCLISDLPQIPDTRGPLNPGLT</sequence>
<evidence type="ECO:0000313" key="2">
    <source>
        <dbReference type="Proteomes" id="UP000612808"/>
    </source>
</evidence>
<gene>
    <name evidence="1" type="ORF">Aru02nite_44590</name>
</gene>
<accession>A0A8J3J7R9</accession>
<organism evidence="1 2">
    <name type="scientific">Actinocatenispora rupis</name>
    <dbReference type="NCBI Taxonomy" id="519421"/>
    <lineage>
        <taxon>Bacteria</taxon>
        <taxon>Bacillati</taxon>
        <taxon>Actinomycetota</taxon>
        <taxon>Actinomycetes</taxon>
        <taxon>Micromonosporales</taxon>
        <taxon>Micromonosporaceae</taxon>
        <taxon>Actinocatenispora</taxon>
    </lineage>
</organism>
<dbReference type="RefSeq" id="WP_203660709.1">
    <property type="nucleotide sequence ID" value="NZ_BAAAZM010000011.1"/>
</dbReference>
<dbReference type="InterPro" id="IPR025855">
    <property type="entry name" value="Replic_Relax"/>
</dbReference>
<evidence type="ECO:0000313" key="1">
    <source>
        <dbReference type="EMBL" id="GID13570.1"/>
    </source>
</evidence>
<name>A0A8J3J7R9_9ACTN</name>
<dbReference type="InterPro" id="IPR036390">
    <property type="entry name" value="WH_DNA-bd_sf"/>
</dbReference>
<protein>
    <recommendedName>
        <fullName evidence="3">Replication-relaxation</fullName>
    </recommendedName>
</protein>
<proteinExistence type="predicted"/>
<dbReference type="SUPFAM" id="SSF46785">
    <property type="entry name" value="Winged helix' DNA-binding domain"/>
    <property type="match status" value="1"/>
</dbReference>
<keyword evidence="2" id="KW-1185">Reference proteome</keyword>